<dbReference type="OrthoDB" id="783264at2759"/>
<dbReference type="Proteomes" id="UP000027138">
    <property type="component" value="Unassembled WGS sequence"/>
</dbReference>
<dbReference type="PANTHER" id="PTHR35131">
    <property type="entry name" value="EXPRESSED PROTEIN"/>
    <property type="match status" value="1"/>
</dbReference>
<proteinExistence type="predicted"/>
<organism evidence="1 2">
    <name type="scientific">Jatropha curcas</name>
    <name type="common">Barbados nut</name>
    <dbReference type="NCBI Taxonomy" id="180498"/>
    <lineage>
        <taxon>Eukaryota</taxon>
        <taxon>Viridiplantae</taxon>
        <taxon>Streptophyta</taxon>
        <taxon>Embryophyta</taxon>
        <taxon>Tracheophyta</taxon>
        <taxon>Spermatophyta</taxon>
        <taxon>Magnoliopsida</taxon>
        <taxon>eudicotyledons</taxon>
        <taxon>Gunneridae</taxon>
        <taxon>Pentapetalae</taxon>
        <taxon>rosids</taxon>
        <taxon>fabids</taxon>
        <taxon>Malpighiales</taxon>
        <taxon>Euphorbiaceae</taxon>
        <taxon>Crotonoideae</taxon>
        <taxon>Jatropheae</taxon>
        <taxon>Jatropha</taxon>
    </lineage>
</organism>
<dbReference type="EMBL" id="KK915662">
    <property type="protein sequence ID" value="KDP20773.1"/>
    <property type="molecule type" value="Genomic_DNA"/>
</dbReference>
<evidence type="ECO:0000313" key="2">
    <source>
        <dbReference type="Proteomes" id="UP000027138"/>
    </source>
</evidence>
<gene>
    <name evidence="1" type="ORF">JCGZ_21244</name>
</gene>
<reference evidence="1 2" key="1">
    <citation type="journal article" date="2014" name="PLoS ONE">
        <title>Global Analysis of Gene Expression Profiles in Physic Nut (Jatropha curcas L.) Seedlings Exposed to Salt Stress.</title>
        <authorList>
            <person name="Zhang L."/>
            <person name="Zhang C."/>
            <person name="Wu P."/>
            <person name="Chen Y."/>
            <person name="Li M."/>
            <person name="Jiang H."/>
            <person name="Wu G."/>
        </authorList>
    </citation>
    <scope>NUCLEOTIDE SEQUENCE [LARGE SCALE GENOMIC DNA]</scope>
    <source>
        <strain evidence="2">cv. GZQX0401</strain>
        <tissue evidence="1">Young leaves</tissue>
    </source>
</reference>
<name>A0A067JDG0_JATCU</name>
<sequence length="107" mass="11855">MAAPSPVAIGTRGTVGSLVRREIEYFTKVELDRCVSSSKSEIDMGSSSGRSRPSFWSLRMNWKRKKRRGSSNGFLPSICSAVEVADTNGISGFSYRILKNDMKEMIV</sequence>
<dbReference type="AlphaFoldDB" id="A0A067JDG0"/>
<evidence type="ECO:0000313" key="1">
    <source>
        <dbReference type="EMBL" id="KDP20773.1"/>
    </source>
</evidence>
<keyword evidence="2" id="KW-1185">Reference proteome</keyword>
<accession>A0A067JDG0</accession>
<dbReference type="PANTHER" id="PTHR35131:SF1">
    <property type="entry name" value="EXPRESSED PROTEIN"/>
    <property type="match status" value="1"/>
</dbReference>
<protein>
    <submittedName>
        <fullName evidence="1">Uncharacterized protein</fullName>
    </submittedName>
</protein>